<keyword evidence="1" id="KW-0472">Membrane</keyword>
<accession>A0A0F9G4Z7</accession>
<organism evidence="2">
    <name type="scientific">marine sediment metagenome</name>
    <dbReference type="NCBI Taxonomy" id="412755"/>
    <lineage>
        <taxon>unclassified sequences</taxon>
        <taxon>metagenomes</taxon>
        <taxon>ecological metagenomes</taxon>
    </lineage>
</organism>
<reference evidence="2" key="1">
    <citation type="journal article" date="2015" name="Nature">
        <title>Complex archaea that bridge the gap between prokaryotes and eukaryotes.</title>
        <authorList>
            <person name="Spang A."/>
            <person name="Saw J.H."/>
            <person name="Jorgensen S.L."/>
            <person name="Zaremba-Niedzwiedzka K."/>
            <person name="Martijn J."/>
            <person name="Lind A.E."/>
            <person name="van Eijk R."/>
            <person name="Schleper C."/>
            <person name="Guy L."/>
            <person name="Ettema T.J."/>
        </authorList>
    </citation>
    <scope>NUCLEOTIDE SEQUENCE</scope>
</reference>
<keyword evidence="1" id="KW-1133">Transmembrane helix</keyword>
<keyword evidence="1" id="KW-0812">Transmembrane</keyword>
<sequence>MNGQEYKQLFDVAQEGRDAALQCLRVLGEHERRLGVVEGKVDRNAAAVAVGRFGVHALAWAGSLLIGMGGLIFGLWEHIGGGDGPG</sequence>
<feature type="transmembrane region" description="Helical" evidence="1">
    <location>
        <begin position="53"/>
        <end position="76"/>
    </location>
</feature>
<dbReference type="AlphaFoldDB" id="A0A0F9G4Z7"/>
<gene>
    <name evidence="2" type="ORF">LCGC14_1870910</name>
</gene>
<evidence type="ECO:0000256" key="1">
    <source>
        <dbReference type="SAM" id="Phobius"/>
    </source>
</evidence>
<name>A0A0F9G4Z7_9ZZZZ</name>
<evidence type="ECO:0000313" key="2">
    <source>
        <dbReference type="EMBL" id="KKL93814.1"/>
    </source>
</evidence>
<dbReference type="EMBL" id="LAZR01019092">
    <property type="protein sequence ID" value="KKL93814.1"/>
    <property type="molecule type" value="Genomic_DNA"/>
</dbReference>
<proteinExistence type="predicted"/>
<comment type="caution">
    <text evidence="2">The sequence shown here is derived from an EMBL/GenBank/DDBJ whole genome shotgun (WGS) entry which is preliminary data.</text>
</comment>
<protein>
    <submittedName>
        <fullName evidence="2">Uncharacterized protein</fullName>
    </submittedName>
</protein>